<evidence type="ECO:0000256" key="4">
    <source>
        <dbReference type="SAM" id="MobiDB-lite"/>
    </source>
</evidence>
<keyword evidence="2" id="KW-0645">Protease</keyword>
<feature type="compositionally biased region" description="Basic and acidic residues" evidence="4">
    <location>
        <begin position="204"/>
        <end position="220"/>
    </location>
</feature>
<dbReference type="GO" id="GO:0042597">
    <property type="term" value="C:periplasmic space"/>
    <property type="evidence" value="ECO:0007669"/>
    <property type="project" value="TreeGrafter"/>
</dbReference>
<evidence type="ECO:0000256" key="1">
    <source>
        <dbReference type="ARBA" id="ARBA00010541"/>
    </source>
</evidence>
<evidence type="ECO:0000256" key="3">
    <source>
        <dbReference type="ARBA" id="ARBA00022801"/>
    </source>
</evidence>
<sequence>MTTLSDLSTALADAVQAASTSIVSVRSARPISGTVIGDGLILTVAHVLHADEVGVTTPDGRELKATVAGHDPSSDLALLRAEGLNLPALSAGSGGRIGELLLAVGRPEHGVRATLGFMERGPTERGPGRGWMPSGAAPFRGVSGGALLDARGGLVGILNAGVMRGDLVAVPAERAMKVAGLLAESGRVPRGYLGLSTQPVHFPEAGKAETEPTDSREARRGGRGWGGGWGGRRGGRGRLGLTVVLVEEGSPAAQAGVRVGDVLLALDGDPMRHPRELLDRIRDRAGEALTLRVLRGGEELDVPVTVGER</sequence>
<dbReference type="PANTHER" id="PTHR22939:SF129">
    <property type="entry name" value="SERINE PROTEASE HTRA2, MITOCHONDRIAL"/>
    <property type="match status" value="1"/>
</dbReference>
<dbReference type="Proteomes" id="UP000236379">
    <property type="component" value="Unassembled WGS sequence"/>
</dbReference>
<evidence type="ECO:0000259" key="5">
    <source>
        <dbReference type="PROSITE" id="PS50106"/>
    </source>
</evidence>
<dbReference type="AlphaFoldDB" id="A0A2K3V1P7"/>
<dbReference type="SUPFAM" id="SSF50156">
    <property type="entry name" value="PDZ domain-like"/>
    <property type="match status" value="1"/>
</dbReference>
<keyword evidence="7" id="KW-1185">Reference proteome</keyword>
<evidence type="ECO:0000313" key="6">
    <source>
        <dbReference type="EMBL" id="PNY82704.1"/>
    </source>
</evidence>
<dbReference type="InterPro" id="IPR001940">
    <property type="entry name" value="Peptidase_S1C"/>
</dbReference>
<dbReference type="GO" id="GO:0004252">
    <property type="term" value="F:serine-type endopeptidase activity"/>
    <property type="evidence" value="ECO:0007669"/>
    <property type="project" value="InterPro"/>
</dbReference>
<dbReference type="GO" id="GO:0006515">
    <property type="term" value="P:protein quality control for misfolded or incompletely synthesized proteins"/>
    <property type="evidence" value="ECO:0007669"/>
    <property type="project" value="TreeGrafter"/>
</dbReference>
<evidence type="ECO:0000313" key="7">
    <source>
        <dbReference type="Proteomes" id="UP000236379"/>
    </source>
</evidence>
<comment type="similarity">
    <text evidence="1">Belongs to the peptidase S1C family.</text>
</comment>
<dbReference type="Gene3D" id="2.40.10.120">
    <property type="match status" value="1"/>
</dbReference>
<name>A0A2K3V1P7_9DEIO</name>
<dbReference type="Pfam" id="PF17820">
    <property type="entry name" value="PDZ_6"/>
    <property type="match status" value="1"/>
</dbReference>
<comment type="caution">
    <text evidence="6">The sequence shown here is derived from an EMBL/GenBank/DDBJ whole genome shotgun (WGS) entry which is preliminary data.</text>
</comment>
<dbReference type="SUPFAM" id="SSF50494">
    <property type="entry name" value="Trypsin-like serine proteases"/>
    <property type="match status" value="1"/>
</dbReference>
<proteinExistence type="inferred from homology"/>
<accession>A0A2K3V1P7</accession>
<dbReference type="SMART" id="SM00228">
    <property type="entry name" value="PDZ"/>
    <property type="match status" value="1"/>
</dbReference>
<organism evidence="6 7">
    <name type="scientific">Deinococcus koreensis</name>
    <dbReference type="NCBI Taxonomy" id="2054903"/>
    <lineage>
        <taxon>Bacteria</taxon>
        <taxon>Thermotogati</taxon>
        <taxon>Deinococcota</taxon>
        <taxon>Deinococci</taxon>
        <taxon>Deinococcales</taxon>
        <taxon>Deinococcaceae</taxon>
        <taxon>Deinococcus</taxon>
    </lineage>
</organism>
<keyword evidence="3" id="KW-0378">Hydrolase</keyword>
<dbReference type="PROSITE" id="PS50106">
    <property type="entry name" value="PDZ"/>
    <property type="match status" value="1"/>
</dbReference>
<dbReference type="InterPro" id="IPR041489">
    <property type="entry name" value="PDZ_6"/>
</dbReference>
<dbReference type="Pfam" id="PF13365">
    <property type="entry name" value="Trypsin_2"/>
    <property type="match status" value="1"/>
</dbReference>
<protein>
    <submittedName>
        <fullName evidence="6">Peptidase S1</fullName>
    </submittedName>
</protein>
<feature type="domain" description="PDZ" evidence="5">
    <location>
        <begin position="230"/>
        <end position="297"/>
    </location>
</feature>
<gene>
    <name evidence="6" type="ORF">CVO96_16290</name>
</gene>
<dbReference type="OrthoDB" id="9792183at2"/>
<reference evidence="6 7" key="1">
    <citation type="submission" date="2018-01" db="EMBL/GenBank/DDBJ databases">
        <title>Deinococcus koreensis sp. nov., a radiation-resistant bacterium isolated from river water.</title>
        <authorList>
            <person name="Choi A."/>
        </authorList>
    </citation>
    <scope>NUCLEOTIDE SEQUENCE [LARGE SCALE GENOMIC DNA]</scope>
    <source>
        <strain evidence="6 7">SJW1-2</strain>
    </source>
</reference>
<dbReference type="EMBL" id="PPPD01000001">
    <property type="protein sequence ID" value="PNY82704.1"/>
    <property type="molecule type" value="Genomic_DNA"/>
</dbReference>
<dbReference type="PRINTS" id="PR00834">
    <property type="entry name" value="PROTEASES2C"/>
</dbReference>
<dbReference type="PANTHER" id="PTHR22939">
    <property type="entry name" value="SERINE PROTEASE FAMILY S1C HTRA-RELATED"/>
    <property type="match status" value="1"/>
</dbReference>
<evidence type="ECO:0000256" key="2">
    <source>
        <dbReference type="ARBA" id="ARBA00022670"/>
    </source>
</evidence>
<dbReference type="InterPro" id="IPR036034">
    <property type="entry name" value="PDZ_sf"/>
</dbReference>
<dbReference type="InterPro" id="IPR009003">
    <property type="entry name" value="Peptidase_S1_PA"/>
</dbReference>
<dbReference type="InterPro" id="IPR001478">
    <property type="entry name" value="PDZ"/>
</dbReference>
<feature type="region of interest" description="Disordered" evidence="4">
    <location>
        <begin position="203"/>
        <end position="231"/>
    </location>
</feature>
<dbReference type="Gene3D" id="2.30.42.10">
    <property type="match status" value="1"/>
</dbReference>
<dbReference type="RefSeq" id="WP_103313137.1">
    <property type="nucleotide sequence ID" value="NZ_PPPD01000001.1"/>
</dbReference>